<dbReference type="STRING" id="56804.BAE46_06430"/>
<gene>
    <name evidence="1" type="ORF">GPUN_1296</name>
</gene>
<comment type="caution">
    <text evidence="1">The sequence shown here is derived from an EMBL/GenBank/DDBJ whole genome shotgun (WGS) entry which is preliminary data.</text>
</comment>
<dbReference type="InterPro" id="IPR045493">
    <property type="entry name" value="DUF6435"/>
</dbReference>
<dbReference type="Pfam" id="PF20027">
    <property type="entry name" value="DUF6435"/>
    <property type="match status" value="1"/>
</dbReference>
<accession>H5TAU3</accession>
<dbReference type="EMBL" id="BAET01000012">
    <property type="protein sequence ID" value="GAB55420.1"/>
    <property type="molecule type" value="Genomic_DNA"/>
</dbReference>
<evidence type="ECO:0008006" key="3">
    <source>
        <dbReference type="Google" id="ProtNLM"/>
    </source>
</evidence>
<evidence type="ECO:0000313" key="1">
    <source>
        <dbReference type="EMBL" id="GAB55420.1"/>
    </source>
</evidence>
<dbReference type="RefSeq" id="WP_006004477.1">
    <property type="nucleotide sequence ID" value="NZ_BAET01000012.1"/>
</dbReference>
<dbReference type="OrthoDB" id="292170at2"/>
<dbReference type="Proteomes" id="UP000053586">
    <property type="component" value="Unassembled WGS sequence"/>
</dbReference>
<dbReference type="AlphaFoldDB" id="H5TAU3"/>
<protein>
    <recommendedName>
        <fullName evidence="3">Lacal_2735 family protein</fullName>
    </recommendedName>
</protein>
<sequence length="61" mass="7019">MFGLFKSDPTKKLQRQHDQLLQKGVDAQRKGDMRLYAQITSQAEELSKQIDTIKKANEANK</sequence>
<reference evidence="1 2" key="2">
    <citation type="journal article" date="2017" name="Antonie Van Leeuwenhoek">
        <title>Rhizobium rhizosphaerae sp. nov., a novel species isolated from rice rhizosphere.</title>
        <authorList>
            <person name="Zhao J.J."/>
            <person name="Zhang J."/>
            <person name="Zhang R.J."/>
            <person name="Zhang C.W."/>
            <person name="Yin H.Q."/>
            <person name="Zhang X.X."/>
        </authorList>
    </citation>
    <scope>NUCLEOTIDE SEQUENCE [LARGE SCALE GENOMIC DNA]</scope>
    <source>
        <strain evidence="1 2">ACAM 611</strain>
    </source>
</reference>
<keyword evidence="2" id="KW-1185">Reference proteome</keyword>
<name>H5TAU3_9ALTE</name>
<proteinExistence type="predicted"/>
<evidence type="ECO:0000313" key="2">
    <source>
        <dbReference type="Proteomes" id="UP000053586"/>
    </source>
</evidence>
<reference evidence="1 2" key="1">
    <citation type="journal article" date="2012" name="J. Bacteriol.">
        <title>Genome sequence of proteorhodopsin-containing sea ice bacterium Glaciecola punicea ACAM 611T.</title>
        <authorList>
            <person name="Qin Q.-L."/>
            <person name="Xie B.-B."/>
            <person name="Shu Y.-L."/>
            <person name="Rong J.-C."/>
            <person name="Zhao D.-L."/>
            <person name="Zhang X.-Y."/>
            <person name="Chen X.-L."/>
            <person name="Zhou B.-C."/>
            <person name="Zhanga Y.-Z."/>
        </authorList>
    </citation>
    <scope>NUCLEOTIDE SEQUENCE [LARGE SCALE GENOMIC DNA]</scope>
    <source>
        <strain evidence="1 2">ACAM 611</strain>
    </source>
</reference>
<organism evidence="1 2">
    <name type="scientific">Glaciecola punicea ACAM 611</name>
    <dbReference type="NCBI Taxonomy" id="1121923"/>
    <lineage>
        <taxon>Bacteria</taxon>
        <taxon>Pseudomonadati</taxon>
        <taxon>Pseudomonadota</taxon>
        <taxon>Gammaproteobacteria</taxon>
        <taxon>Alteromonadales</taxon>
        <taxon>Alteromonadaceae</taxon>
        <taxon>Glaciecola</taxon>
    </lineage>
</organism>
<dbReference type="NCBIfam" id="NF033487">
    <property type="entry name" value="Lacal_2735_fam"/>
    <property type="match status" value="1"/>
</dbReference>